<dbReference type="NCBIfam" id="TIGR01549">
    <property type="entry name" value="HAD-SF-IA-v1"/>
    <property type="match status" value="1"/>
</dbReference>
<dbReference type="EMBL" id="CP091511">
    <property type="protein sequence ID" value="UOO88844.1"/>
    <property type="molecule type" value="Genomic_DNA"/>
</dbReference>
<dbReference type="Proteomes" id="UP000832011">
    <property type="component" value="Chromosome"/>
</dbReference>
<dbReference type="NCBIfam" id="TIGR01509">
    <property type="entry name" value="HAD-SF-IA-v3"/>
    <property type="match status" value="1"/>
</dbReference>
<protein>
    <submittedName>
        <fullName evidence="1">YjjG family noncanonical pyrimidine nucleotidase</fullName>
    </submittedName>
</protein>
<dbReference type="SFLD" id="SFLDG01129">
    <property type="entry name" value="C1.5:_HAD__Beta-PGM__Phosphata"/>
    <property type="match status" value="1"/>
</dbReference>
<sequence length="224" mass="25523">MPKAIFFDVDDTLLNFGLSSKSALADVFQHFGLEWDVAVKQRYDAINNGLWAEQKQGLRTVQNVIDTRFRLLFEELNWTVDADAFRDVYQGQLAQSHVMEQGALETVRTLSGRYDLYIASNSILAIQTSRLRLAQLLPYFQDLFVSNDIGYEKPDARFFETCLQRSQRQAQDIVFVGDSLEADMVGAASCGMNTCWYNPQQKPAPQDLDITHTIHSLPQLTQLF</sequence>
<name>A0ABY4E006_9NEIS</name>
<dbReference type="InterPro" id="IPR023214">
    <property type="entry name" value="HAD_sf"/>
</dbReference>
<dbReference type="InterPro" id="IPR023198">
    <property type="entry name" value="PGP-like_dom2"/>
</dbReference>
<dbReference type="Gene3D" id="3.40.50.1000">
    <property type="entry name" value="HAD superfamily/HAD-like"/>
    <property type="match status" value="1"/>
</dbReference>
<dbReference type="Gene3D" id="1.10.150.240">
    <property type="entry name" value="Putative phosphatase, domain 2"/>
    <property type="match status" value="1"/>
</dbReference>
<evidence type="ECO:0000313" key="1">
    <source>
        <dbReference type="EMBL" id="UOO88844.1"/>
    </source>
</evidence>
<gene>
    <name evidence="1" type="ORF">LVJ82_15510</name>
</gene>
<dbReference type="NCBIfam" id="TIGR02254">
    <property type="entry name" value="YjjG_YfnB"/>
    <property type="match status" value="1"/>
</dbReference>
<accession>A0ABY4E006</accession>
<dbReference type="SFLD" id="SFLDS00003">
    <property type="entry name" value="Haloacid_Dehalogenase"/>
    <property type="match status" value="1"/>
</dbReference>
<dbReference type="SUPFAM" id="SSF56784">
    <property type="entry name" value="HAD-like"/>
    <property type="match status" value="1"/>
</dbReference>
<organism evidence="1 2">
    <name type="scientific">Vitreoscilla massiliensis</name>
    <dbReference type="NCBI Taxonomy" id="1689272"/>
    <lineage>
        <taxon>Bacteria</taxon>
        <taxon>Pseudomonadati</taxon>
        <taxon>Pseudomonadota</taxon>
        <taxon>Betaproteobacteria</taxon>
        <taxon>Neisseriales</taxon>
        <taxon>Neisseriaceae</taxon>
        <taxon>Vitreoscilla</taxon>
    </lineage>
</organism>
<dbReference type="InterPro" id="IPR036412">
    <property type="entry name" value="HAD-like_sf"/>
</dbReference>
<dbReference type="InterPro" id="IPR052550">
    <property type="entry name" value="Pyrimidine_5'-ntase_YjjG"/>
</dbReference>
<dbReference type="InterPro" id="IPR006439">
    <property type="entry name" value="HAD-SF_hydro_IA"/>
</dbReference>
<keyword evidence="2" id="KW-1185">Reference proteome</keyword>
<dbReference type="RefSeq" id="WP_058357471.1">
    <property type="nucleotide sequence ID" value="NZ_CABKVG010000010.1"/>
</dbReference>
<dbReference type="Pfam" id="PF00702">
    <property type="entry name" value="Hydrolase"/>
    <property type="match status" value="1"/>
</dbReference>
<dbReference type="InterPro" id="IPR011951">
    <property type="entry name" value="HAD-SF_hydro_IA_YjjG/PynA"/>
</dbReference>
<dbReference type="PANTHER" id="PTHR47478">
    <property type="match status" value="1"/>
</dbReference>
<reference evidence="1 2" key="1">
    <citation type="journal article" date="2022" name="Res Sq">
        <title>Evolution of multicellular longitudinally dividing oral cavity symbionts (Neisseriaceae).</title>
        <authorList>
            <person name="Nyongesa S."/>
            <person name="Weber P."/>
            <person name="Bernet E."/>
            <person name="Pullido F."/>
            <person name="Nieckarz M."/>
            <person name="Delaby M."/>
            <person name="Nieves C."/>
            <person name="Viehboeck T."/>
            <person name="Krause N."/>
            <person name="Rivera-Millot A."/>
            <person name="Nakamura A."/>
            <person name="Vischer N."/>
            <person name="VanNieuwenhze M."/>
            <person name="Brun Y."/>
            <person name="Cava F."/>
            <person name="Bulgheresi S."/>
            <person name="Veyrier F."/>
        </authorList>
    </citation>
    <scope>NUCLEOTIDE SEQUENCE [LARGE SCALE GENOMIC DNA]</scope>
    <source>
        <strain evidence="1 2">SN4</strain>
    </source>
</reference>
<dbReference type="PANTHER" id="PTHR47478:SF1">
    <property type="entry name" value="PYRIMIDINE 5'-NUCLEOTIDASE YJJG"/>
    <property type="match status" value="1"/>
</dbReference>
<proteinExistence type="predicted"/>
<evidence type="ECO:0000313" key="2">
    <source>
        <dbReference type="Proteomes" id="UP000832011"/>
    </source>
</evidence>